<comment type="caution">
    <text evidence="4">The sequence shown here is derived from an EMBL/GenBank/DDBJ whole genome shotgun (WGS) entry which is preliminary data.</text>
</comment>
<keyword evidence="3" id="KW-0143">Chaperone</keyword>
<gene>
    <name evidence="4" type="ORF">CR492_09405</name>
</gene>
<dbReference type="InterPro" id="IPR011419">
    <property type="entry name" value="ATP12_ATP_synth-F1-assembly"/>
</dbReference>
<dbReference type="Gene3D" id="1.10.3580.10">
    <property type="entry name" value="ATP12 ATPase"/>
    <property type="match status" value="1"/>
</dbReference>
<organism evidence="4 5">
    <name type="scientific">Methylocella silvestris</name>
    <dbReference type="NCBI Taxonomy" id="199596"/>
    <lineage>
        <taxon>Bacteria</taxon>
        <taxon>Pseudomonadati</taxon>
        <taxon>Pseudomonadota</taxon>
        <taxon>Alphaproteobacteria</taxon>
        <taxon>Hyphomicrobiales</taxon>
        <taxon>Beijerinckiaceae</taxon>
        <taxon>Methylocella</taxon>
    </lineage>
</organism>
<accession>A0A2J7THS2</accession>
<dbReference type="InterPro" id="IPR023335">
    <property type="entry name" value="ATP12_ortho_dom_sf"/>
</dbReference>
<dbReference type="RefSeq" id="WP_102843485.1">
    <property type="nucleotide sequence ID" value="NZ_PDZR01000008.1"/>
</dbReference>
<keyword evidence="2" id="KW-0809">Transit peptide</keyword>
<sequence length="287" mass="30760">MSSDEKLPGDPARKTIRDDLARAPGEIIAIDPVEMARRDLKKSLPRRFYSHAAAAPQEDAFALLLDGRPARTPARNPLALPTLESAEAIAAEWERQQELIDPGQMPLTRIANSAIDGVAREMEATIADIAQFGGSDLVCYRAGEPEALAQAEAAAWDPVLDFARETLGARLICAQGVNYVAQPEPARGAVLQAVRDIARPEAGGAFALAALHVMTSLTGSALLALAVAHGALTPHEAWAAAHVDEDYQTQLWGADEAAHARRARRWSEMEAAALLLRAVRPPNSPRP</sequence>
<comment type="similarity">
    <text evidence="1">Belongs to the ATP12 family.</text>
</comment>
<evidence type="ECO:0000313" key="5">
    <source>
        <dbReference type="Proteomes" id="UP000236286"/>
    </source>
</evidence>
<dbReference type="Gene3D" id="3.30.2180.10">
    <property type="entry name" value="ATP12-like"/>
    <property type="match status" value="1"/>
</dbReference>
<dbReference type="PANTHER" id="PTHR21013">
    <property type="entry name" value="ATP SYNTHASE MITOCHONDRIAL F1 COMPLEX ASSEMBLY FACTOR 2/ATP12 PROTEIN, MITOCHONDRIAL PRECURSOR"/>
    <property type="match status" value="1"/>
</dbReference>
<dbReference type="EMBL" id="PDZR01000008">
    <property type="protein sequence ID" value="PNG26320.1"/>
    <property type="molecule type" value="Genomic_DNA"/>
</dbReference>
<reference evidence="4 5" key="1">
    <citation type="submission" date="2017-10" db="EMBL/GenBank/DDBJ databases">
        <title>Genome announcement of Methylocella silvestris TVC from permafrost.</title>
        <authorList>
            <person name="Wang J."/>
            <person name="Geng K."/>
            <person name="Ul-Haque F."/>
            <person name="Crombie A.T."/>
            <person name="Street L.E."/>
            <person name="Wookey P.A."/>
            <person name="Murrell J.C."/>
            <person name="Pratscher J."/>
        </authorList>
    </citation>
    <scope>NUCLEOTIDE SEQUENCE [LARGE SCALE GENOMIC DNA]</scope>
    <source>
        <strain evidence="4 5">TVC</strain>
    </source>
</reference>
<proteinExistence type="inferred from homology"/>
<dbReference type="SUPFAM" id="SSF160909">
    <property type="entry name" value="ATP12-like"/>
    <property type="match status" value="1"/>
</dbReference>
<evidence type="ECO:0000256" key="2">
    <source>
        <dbReference type="ARBA" id="ARBA00022946"/>
    </source>
</evidence>
<dbReference type="GO" id="GO:0043461">
    <property type="term" value="P:proton-transporting ATP synthase complex assembly"/>
    <property type="evidence" value="ECO:0007669"/>
    <property type="project" value="InterPro"/>
</dbReference>
<dbReference type="OrthoDB" id="9797825at2"/>
<dbReference type="Pfam" id="PF07542">
    <property type="entry name" value="ATP12"/>
    <property type="match status" value="1"/>
</dbReference>
<dbReference type="Proteomes" id="UP000236286">
    <property type="component" value="Unassembled WGS sequence"/>
</dbReference>
<dbReference type="PANTHER" id="PTHR21013:SF10">
    <property type="entry name" value="ATP SYNTHASE MITOCHONDRIAL F1 COMPLEX ASSEMBLY FACTOR 2"/>
    <property type="match status" value="1"/>
</dbReference>
<dbReference type="InterPro" id="IPR042272">
    <property type="entry name" value="ATP12_ATP_synth-F1-assembly_N"/>
</dbReference>
<name>A0A2J7THS2_METSI</name>
<evidence type="ECO:0000256" key="3">
    <source>
        <dbReference type="ARBA" id="ARBA00023186"/>
    </source>
</evidence>
<evidence type="ECO:0000313" key="4">
    <source>
        <dbReference type="EMBL" id="PNG26320.1"/>
    </source>
</evidence>
<evidence type="ECO:0000256" key="1">
    <source>
        <dbReference type="ARBA" id="ARBA00008231"/>
    </source>
</evidence>
<dbReference type="AlphaFoldDB" id="A0A2J7THS2"/>
<protein>
    <submittedName>
        <fullName evidence="4">ATPase</fullName>
    </submittedName>
</protein>